<name>A0ACC2RWH8_9FUNG</name>
<accession>A0ACC2RWH8</accession>
<protein>
    <submittedName>
        <fullName evidence="1">Uncharacterized protein</fullName>
    </submittedName>
</protein>
<reference evidence="1" key="1">
    <citation type="submission" date="2022-04" db="EMBL/GenBank/DDBJ databases">
        <title>Genome of the entomopathogenic fungus Entomophthora muscae.</title>
        <authorList>
            <person name="Elya C."/>
            <person name="Lovett B.R."/>
            <person name="Lee E."/>
            <person name="Macias A.M."/>
            <person name="Hajek A.E."/>
            <person name="De Bivort B.L."/>
            <person name="Kasson M.T."/>
            <person name="De Fine Licht H.H."/>
            <person name="Stajich J.E."/>
        </authorList>
    </citation>
    <scope>NUCLEOTIDE SEQUENCE</scope>
    <source>
        <strain evidence="1">Berkeley</strain>
    </source>
</reference>
<organism evidence="1 2">
    <name type="scientific">Entomophthora muscae</name>
    <dbReference type="NCBI Taxonomy" id="34485"/>
    <lineage>
        <taxon>Eukaryota</taxon>
        <taxon>Fungi</taxon>
        <taxon>Fungi incertae sedis</taxon>
        <taxon>Zoopagomycota</taxon>
        <taxon>Entomophthoromycotina</taxon>
        <taxon>Entomophthoromycetes</taxon>
        <taxon>Entomophthorales</taxon>
        <taxon>Entomophthoraceae</taxon>
        <taxon>Entomophthora</taxon>
    </lineage>
</organism>
<dbReference type="EMBL" id="QTSX02006443">
    <property type="protein sequence ID" value="KAJ9054468.1"/>
    <property type="molecule type" value="Genomic_DNA"/>
</dbReference>
<keyword evidence="2" id="KW-1185">Reference proteome</keyword>
<evidence type="ECO:0000313" key="1">
    <source>
        <dbReference type="EMBL" id="KAJ9054468.1"/>
    </source>
</evidence>
<gene>
    <name evidence="1" type="ORF">DSO57_1014148</name>
</gene>
<dbReference type="Proteomes" id="UP001165960">
    <property type="component" value="Unassembled WGS sequence"/>
</dbReference>
<proteinExistence type="predicted"/>
<evidence type="ECO:0000313" key="2">
    <source>
        <dbReference type="Proteomes" id="UP001165960"/>
    </source>
</evidence>
<sequence>MEHIPDVLDESSDLAKALTPMLAPCSAQPKCSYPHIQLIEDLARVPPRYVQNTGSSSVPALLDIQRAHQIPGHM</sequence>
<comment type="caution">
    <text evidence="1">The sequence shown here is derived from an EMBL/GenBank/DDBJ whole genome shotgun (WGS) entry which is preliminary data.</text>
</comment>